<comment type="caution">
    <text evidence="4">The sequence shown here is derived from an EMBL/GenBank/DDBJ whole genome shotgun (WGS) entry which is preliminary data.</text>
</comment>
<organism evidence="4 5">
    <name type="scientific">Aurantimonas aggregata</name>
    <dbReference type="NCBI Taxonomy" id="2047720"/>
    <lineage>
        <taxon>Bacteria</taxon>
        <taxon>Pseudomonadati</taxon>
        <taxon>Pseudomonadota</taxon>
        <taxon>Alphaproteobacteria</taxon>
        <taxon>Hyphomicrobiales</taxon>
        <taxon>Aurantimonadaceae</taxon>
        <taxon>Aurantimonas</taxon>
    </lineage>
</organism>
<dbReference type="PROSITE" id="PS50887">
    <property type="entry name" value="GGDEF"/>
    <property type="match status" value="1"/>
</dbReference>
<dbReference type="GO" id="GO:0052621">
    <property type="term" value="F:diguanylate cyclase activity"/>
    <property type="evidence" value="ECO:0007669"/>
    <property type="project" value="UniProtKB-EC"/>
</dbReference>
<dbReference type="EC" id="2.7.7.65" evidence="1"/>
<evidence type="ECO:0000313" key="4">
    <source>
        <dbReference type="EMBL" id="NDV89139.1"/>
    </source>
</evidence>
<keyword evidence="5" id="KW-1185">Reference proteome</keyword>
<dbReference type="InterPro" id="IPR043128">
    <property type="entry name" value="Rev_trsase/Diguanyl_cyclase"/>
</dbReference>
<dbReference type="GO" id="GO:0043709">
    <property type="term" value="P:cell adhesion involved in single-species biofilm formation"/>
    <property type="evidence" value="ECO:0007669"/>
    <property type="project" value="TreeGrafter"/>
</dbReference>
<sequence length="82" mass="8419">MPATNSLGAVERAEVVRLAVRELAIPHSGGSHGVVTISAGLATLNAEVGAELRDVAWLIQSADRALYEAKANGRDRVVAAAG</sequence>
<dbReference type="EMBL" id="JAAAMJ010000029">
    <property type="protein sequence ID" value="NDV89139.1"/>
    <property type="molecule type" value="Genomic_DNA"/>
</dbReference>
<protein>
    <recommendedName>
        <fullName evidence="1">diguanylate cyclase</fullName>
        <ecNumber evidence="1">2.7.7.65</ecNumber>
    </recommendedName>
</protein>
<proteinExistence type="predicted"/>
<dbReference type="InterPro" id="IPR050469">
    <property type="entry name" value="Diguanylate_Cyclase"/>
</dbReference>
<feature type="domain" description="GGDEF" evidence="3">
    <location>
        <begin position="1"/>
        <end position="82"/>
    </location>
</feature>
<comment type="catalytic activity">
    <reaction evidence="2">
        <text>2 GTP = 3',3'-c-di-GMP + 2 diphosphate</text>
        <dbReference type="Rhea" id="RHEA:24898"/>
        <dbReference type="ChEBI" id="CHEBI:33019"/>
        <dbReference type="ChEBI" id="CHEBI:37565"/>
        <dbReference type="ChEBI" id="CHEBI:58805"/>
        <dbReference type="EC" id="2.7.7.65"/>
    </reaction>
</comment>
<reference evidence="4 5" key="1">
    <citation type="submission" date="2020-01" db="EMBL/GenBank/DDBJ databases">
        <title>Genomes of bacteria type strains.</title>
        <authorList>
            <person name="Chen J."/>
            <person name="Zhu S."/>
            <person name="Chen J."/>
        </authorList>
    </citation>
    <scope>NUCLEOTIDE SEQUENCE [LARGE SCALE GENOMIC DNA]</scope>
    <source>
        <strain evidence="4 5">KCTC 52919</strain>
    </source>
</reference>
<gene>
    <name evidence="4" type="ORF">GTW51_20945</name>
</gene>
<dbReference type="NCBIfam" id="TIGR00254">
    <property type="entry name" value="GGDEF"/>
    <property type="match status" value="1"/>
</dbReference>
<dbReference type="PANTHER" id="PTHR45138:SF9">
    <property type="entry name" value="DIGUANYLATE CYCLASE DGCM-RELATED"/>
    <property type="match status" value="1"/>
</dbReference>
<dbReference type="Gene3D" id="3.30.70.270">
    <property type="match status" value="1"/>
</dbReference>
<evidence type="ECO:0000313" key="5">
    <source>
        <dbReference type="Proteomes" id="UP000476332"/>
    </source>
</evidence>
<dbReference type="SUPFAM" id="SSF55073">
    <property type="entry name" value="Nucleotide cyclase"/>
    <property type="match status" value="1"/>
</dbReference>
<dbReference type="GO" id="GO:0005886">
    <property type="term" value="C:plasma membrane"/>
    <property type="evidence" value="ECO:0007669"/>
    <property type="project" value="TreeGrafter"/>
</dbReference>
<dbReference type="InterPro" id="IPR000160">
    <property type="entry name" value="GGDEF_dom"/>
</dbReference>
<dbReference type="AlphaFoldDB" id="A0A6L9MMM8"/>
<dbReference type="PANTHER" id="PTHR45138">
    <property type="entry name" value="REGULATORY COMPONENTS OF SENSORY TRANSDUCTION SYSTEM"/>
    <property type="match status" value="1"/>
</dbReference>
<dbReference type="GO" id="GO:1902201">
    <property type="term" value="P:negative regulation of bacterial-type flagellum-dependent cell motility"/>
    <property type="evidence" value="ECO:0007669"/>
    <property type="project" value="TreeGrafter"/>
</dbReference>
<evidence type="ECO:0000259" key="3">
    <source>
        <dbReference type="PROSITE" id="PS50887"/>
    </source>
</evidence>
<accession>A0A6L9MMM8</accession>
<name>A0A6L9MMM8_9HYPH</name>
<dbReference type="Proteomes" id="UP000476332">
    <property type="component" value="Unassembled WGS sequence"/>
</dbReference>
<evidence type="ECO:0000256" key="1">
    <source>
        <dbReference type="ARBA" id="ARBA00012528"/>
    </source>
</evidence>
<dbReference type="Pfam" id="PF00990">
    <property type="entry name" value="GGDEF"/>
    <property type="match status" value="1"/>
</dbReference>
<dbReference type="InterPro" id="IPR029787">
    <property type="entry name" value="Nucleotide_cyclase"/>
</dbReference>
<evidence type="ECO:0000256" key="2">
    <source>
        <dbReference type="ARBA" id="ARBA00034247"/>
    </source>
</evidence>